<accession>A0A7G8BF22</accession>
<keyword evidence="3" id="KW-0998">Cell outer membrane</keyword>
<keyword evidence="5" id="KW-0175">Coiled coil</keyword>
<name>A0A7G8BF22_9BACT</name>
<protein>
    <submittedName>
        <fullName evidence="8">OmpA family protein</fullName>
    </submittedName>
</protein>
<dbReference type="PANTHER" id="PTHR30329">
    <property type="entry name" value="STATOR ELEMENT OF FLAGELLAR MOTOR COMPLEX"/>
    <property type="match status" value="1"/>
</dbReference>
<keyword evidence="2 4" id="KW-0472">Membrane</keyword>
<dbReference type="GO" id="GO:0009279">
    <property type="term" value="C:cell outer membrane"/>
    <property type="evidence" value="ECO:0007669"/>
    <property type="project" value="UniProtKB-SubCell"/>
</dbReference>
<keyword evidence="6" id="KW-0732">Signal</keyword>
<dbReference type="RefSeq" id="WP_186741549.1">
    <property type="nucleotide sequence ID" value="NZ_CP060394.1"/>
</dbReference>
<evidence type="ECO:0000259" key="7">
    <source>
        <dbReference type="PROSITE" id="PS51123"/>
    </source>
</evidence>
<dbReference type="InterPro" id="IPR050330">
    <property type="entry name" value="Bact_OuterMem_StrucFunc"/>
</dbReference>
<dbReference type="InterPro" id="IPR006665">
    <property type="entry name" value="OmpA-like"/>
</dbReference>
<comment type="subcellular location">
    <subcellularLocation>
        <location evidence="1">Cell outer membrane</location>
    </subcellularLocation>
</comment>
<dbReference type="Pfam" id="PF00691">
    <property type="entry name" value="OmpA"/>
    <property type="match status" value="1"/>
</dbReference>
<dbReference type="PROSITE" id="PS51123">
    <property type="entry name" value="OMPA_2"/>
    <property type="match status" value="1"/>
</dbReference>
<dbReference type="InterPro" id="IPR036737">
    <property type="entry name" value="OmpA-like_sf"/>
</dbReference>
<dbReference type="PANTHER" id="PTHR30329:SF21">
    <property type="entry name" value="LIPOPROTEIN YIAD-RELATED"/>
    <property type="match status" value="1"/>
</dbReference>
<sequence>MNRFTLFNARYLATLALISTLAPLTLAAQKTVKVEGLIKGRSGENMIVQTTDNPNLVVELTDGTDVGQVQGMFKARNKKMSMAALIPGLAVKVEGYYHDTRLIARQVRFKGNDLQQAEAIQAGTHEVKQQAQQNAAELEKHNAELQAQNQALQEHQAAIEANQAKIAANKAAVDAAIARFGQLDDYYIMDEVTVLFGNGKTKVDPQYNPQLLALADKAKGVDGYMIEVTGYASTTGSAATNQRLSEDRAQNVTNILLQQAKIPLTRMLAPGAMGESNQVASDKTAEGQAENRRVVVRVLQNKAIAGPTS</sequence>
<feature type="chain" id="PRO_5028982766" evidence="6">
    <location>
        <begin position="28"/>
        <end position="309"/>
    </location>
</feature>
<evidence type="ECO:0000256" key="1">
    <source>
        <dbReference type="ARBA" id="ARBA00004442"/>
    </source>
</evidence>
<evidence type="ECO:0000256" key="4">
    <source>
        <dbReference type="PROSITE-ProRule" id="PRU00473"/>
    </source>
</evidence>
<dbReference type="AlphaFoldDB" id="A0A7G8BF22"/>
<dbReference type="KEGG" id="adin:H7849_18850"/>
<dbReference type="Gene3D" id="3.30.1330.60">
    <property type="entry name" value="OmpA-like domain"/>
    <property type="match status" value="1"/>
</dbReference>
<dbReference type="PRINTS" id="PR01021">
    <property type="entry name" value="OMPADOMAIN"/>
</dbReference>
<evidence type="ECO:0000313" key="9">
    <source>
        <dbReference type="Proteomes" id="UP000515312"/>
    </source>
</evidence>
<dbReference type="CDD" id="cd07185">
    <property type="entry name" value="OmpA_C-like"/>
    <property type="match status" value="1"/>
</dbReference>
<dbReference type="InterPro" id="IPR006664">
    <property type="entry name" value="OMP_bac"/>
</dbReference>
<evidence type="ECO:0000256" key="2">
    <source>
        <dbReference type="ARBA" id="ARBA00023136"/>
    </source>
</evidence>
<feature type="coiled-coil region" evidence="5">
    <location>
        <begin position="128"/>
        <end position="165"/>
    </location>
</feature>
<evidence type="ECO:0000256" key="6">
    <source>
        <dbReference type="SAM" id="SignalP"/>
    </source>
</evidence>
<feature type="signal peptide" evidence="6">
    <location>
        <begin position="1"/>
        <end position="27"/>
    </location>
</feature>
<organism evidence="8 9">
    <name type="scientific">Alloacidobacterium dinghuense</name>
    <dbReference type="NCBI Taxonomy" id="2763107"/>
    <lineage>
        <taxon>Bacteria</taxon>
        <taxon>Pseudomonadati</taxon>
        <taxon>Acidobacteriota</taxon>
        <taxon>Terriglobia</taxon>
        <taxon>Terriglobales</taxon>
        <taxon>Acidobacteriaceae</taxon>
        <taxon>Alloacidobacterium</taxon>
    </lineage>
</organism>
<evidence type="ECO:0000313" key="8">
    <source>
        <dbReference type="EMBL" id="QNI31142.1"/>
    </source>
</evidence>
<evidence type="ECO:0000256" key="5">
    <source>
        <dbReference type="SAM" id="Coils"/>
    </source>
</evidence>
<feature type="domain" description="OmpA-like" evidence="7">
    <location>
        <begin position="183"/>
        <end position="302"/>
    </location>
</feature>
<dbReference type="Proteomes" id="UP000515312">
    <property type="component" value="Chromosome"/>
</dbReference>
<reference evidence="8 9" key="1">
    <citation type="submission" date="2020-08" db="EMBL/GenBank/DDBJ databases">
        <title>Edaphobacter telluris sp. nov. and Acidobacterium dinghuensis sp. nov., two acidobacteria isolated from forest soil.</title>
        <authorList>
            <person name="Fu J."/>
            <person name="Qiu L."/>
        </authorList>
    </citation>
    <scope>NUCLEOTIDE SEQUENCE [LARGE SCALE GENOMIC DNA]</scope>
    <source>
        <strain evidence="8">4Y35</strain>
    </source>
</reference>
<gene>
    <name evidence="8" type="ORF">H7849_18850</name>
</gene>
<proteinExistence type="predicted"/>
<dbReference type="SUPFAM" id="SSF103088">
    <property type="entry name" value="OmpA-like"/>
    <property type="match status" value="1"/>
</dbReference>
<keyword evidence="9" id="KW-1185">Reference proteome</keyword>
<dbReference type="EMBL" id="CP060394">
    <property type="protein sequence ID" value="QNI31142.1"/>
    <property type="molecule type" value="Genomic_DNA"/>
</dbReference>
<evidence type="ECO:0000256" key="3">
    <source>
        <dbReference type="ARBA" id="ARBA00023237"/>
    </source>
</evidence>